<dbReference type="EMBL" id="ML213504">
    <property type="protein sequence ID" value="TFK55608.1"/>
    <property type="molecule type" value="Genomic_DNA"/>
</dbReference>
<keyword evidence="2" id="KW-0539">Nucleus</keyword>
<dbReference type="SMART" id="SM00398">
    <property type="entry name" value="HMG"/>
    <property type="match status" value="2"/>
</dbReference>
<dbReference type="PANTHER" id="PTHR48112:SF22">
    <property type="entry name" value="MITOCHONDRIAL TRANSCRIPTION FACTOR A, ISOFORM B"/>
    <property type="match status" value="1"/>
</dbReference>
<evidence type="ECO:0000313" key="6">
    <source>
        <dbReference type="Proteomes" id="UP000305948"/>
    </source>
</evidence>
<feature type="domain" description="HMG box" evidence="4">
    <location>
        <begin position="429"/>
        <end position="498"/>
    </location>
</feature>
<feature type="compositionally biased region" description="Basic and acidic residues" evidence="3">
    <location>
        <begin position="404"/>
        <end position="414"/>
    </location>
</feature>
<evidence type="ECO:0000256" key="2">
    <source>
        <dbReference type="PROSITE-ProRule" id="PRU00267"/>
    </source>
</evidence>
<evidence type="ECO:0000313" key="5">
    <source>
        <dbReference type="EMBL" id="TFK55608.1"/>
    </source>
</evidence>
<dbReference type="Pfam" id="PF09011">
    <property type="entry name" value="HMG_box_2"/>
    <property type="match status" value="1"/>
</dbReference>
<dbReference type="AlphaFoldDB" id="A0A5C3NHQ2"/>
<feature type="region of interest" description="Disordered" evidence="3">
    <location>
        <begin position="79"/>
        <end position="120"/>
    </location>
</feature>
<feature type="region of interest" description="Disordered" evidence="3">
    <location>
        <begin position="365"/>
        <end position="428"/>
    </location>
</feature>
<dbReference type="Proteomes" id="UP000305948">
    <property type="component" value="Unassembled WGS sequence"/>
</dbReference>
<dbReference type="STRING" id="5364.A0A5C3NHQ2"/>
<sequence>MAAGGLARRCHKEIIFESVTDNRGDPEGSRAVFRFGDRTPRLGTRRCLSSADSFRVILHAKMEILRCLSRAPLKMRPRSRALYTSASPIRPPSPTCRSRSLPPPPSDASQNASHPTYMHPHDASFLPMHIDSPPSLYHSPMSDSEQMLFGPIELDEQRPYDHTASFNWHDMPATTDLSGRPSSASTQYDYNASPMLNNDPMFEFPPSNTYDDSTFYFGHWLHESELLPSEPTSAPIPIPTPQSNLIFPSYSESHPQVKESDFSPAIDFSALTLPSPTSPFERPLTAGGLFSEPIKPSSPVATALPPSWAAQLWDTPNSSGSENLPSSVEDAPLSEDAFATLRQRIPIPRSTASLGQMFQSCSAPSAIDVRPPRLTRGYTRRAESLSESTDDRDATIRKKRRSITQREEPRETAKLSDPLAPHKSTLRPPKLAPSAWQLYFTDWIQKHQATSDRKLNVAQAAKEAGQEYATLSDAEKEPYKRRSQALKDAREREYDLYIRSLTPDDIKRENVYRTAQRKAGKSRKGNIKDPNAPKKPLSAYFMFLQRIRADRELVTEVFGDETETTKQSVLAAQKWRSMTDDERKPFLAQAEQEKMEYEAARRLYEEGTVGFESINFSVLAGSPIENATIPRSNKAISIVKSESFTSSESESEPMTEDDGEYIRA</sequence>
<keyword evidence="1 2" id="KW-0238">DNA-binding</keyword>
<evidence type="ECO:0000256" key="3">
    <source>
        <dbReference type="SAM" id="MobiDB-lite"/>
    </source>
</evidence>
<keyword evidence="6" id="KW-1185">Reference proteome</keyword>
<dbReference type="SUPFAM" id="SSF47095">
    <property type="entry name" value="HMG-box"/>
    <property type="match status" value="2"/>
</dbReference>
<feature type="region of interest" description="Disordered" evidence="3">
    <location>
        <begin position="641"/>
        <end position="664"/>
    </location>
</feature>
<evidence type="ECO:0000259" key="4">
    <source>
        <dbReference type="PROSITE" id="PS50118"/>
    </source>
</evidence>
<dbReference type="GO" id="GO:0003677">
    <property type="term" value="F:DNA binding"/>
    <property type="evidence" value="ECO:0007669"/>
    <property type="project" value="UniProtKB-UniRule"/>
</dbReference>
<dbReference type="PANTHER" id="PTHR48112">
    <property type="entry name" value="HIGH MOBILITY GROUP PROTEIN DSP1"/>
    <property type="match status" value="1"/>
</dbReference>
<name>A0A5C3NHQ2_9AGAM</name>
<proteinExistence type="predicted"/>
<feature type="domain" description="HMG box" evidence="4">
    <location>
        <begin position="533"/>
        <end position="605"/>
    </location>
</feature>
<feature type="region of interest" description="Disordered" evidence="3">
    <location>
        <begin position="510"/>
        <end position="533"/>
    </location>
</feature>
<feature type="DNA-binding region" description="HMG box" evidence="2">
    <location>
        <begin position="429"/>
        <end position="498"/>
    </location>
</feature>
<dbReference type="PROSITE" id="PS50118">
    <property type="entry name" value="HMG_BOX_2"/>
    <property type="match status" value="2"/>
</dbReference>
<feature type="compositionally biased region" description="Basic residues" evidence="3">
    <location>
        <begin position="515"/>
        <end position="525"/>
    </location>
</feature>
<dbReference type="InterPro" id="IPR036910">
    <property type="entry name" value="HMG_box_dom_sf"/>
</dbReference>
<protein>
    <recommendedName>
        <fullName evidence="4">HMG box domain-containing protein</fullName>
    </recommendedName>
</protein>
<dbReference type="GO" id="GO:0005634">
    <property type="term" value="C:nucleus"/>
    <property type="evidence" value="ECO:0007669"/>
    <property type="project" value="UniProtKB-UniRule"/>
</dbReference>
<evidence type="ECO:0000256" key="1">
    <source>
        <dbReference type="ARBA" id="ARBA00023125"/>
    </source>
</evidence>
<dbReference type="InterPro" id="IPR009071">
    <property type="entry name" value="HMG_box_dom"/>
</dbReference>
<dbReference type="Gene3D" id="1.10.30.10">
    <property type="entry name" value="High mobility group box domain"/>
    <property type="match status" value="2"/>
</dbReference>
<feature type="compositionally biased region" description="Acidic residues" evidence="3">
    <location>
        <begin position="649"/>
        <end position="664"/>
    </location>
</feature>
<accession>A0A5C3NHQ2</accession>
<organism evidence="5 6">
    <name type="scientific">Heliocybe sulcata</name>
    <dbReference type="NCBI Taxonomy" id="5364"/>
    <lineage>
        <taxon>Eukaryota</taxon>
        <taxon>Fungi</taxon>
        <taxon>Dikarya</taxon>
        <taxon>Basidiomycota</taxon>
        <taxon>Agaricomycotina</taxon>
        <taxon>Agaricomycetes</taxon>
        <taxon>Gloeophyllales</taxon>
        <taxon>Gloeophyllaceae</taxon>
        <taxon>Heliocybe</taxon>
    </lineage>
</organism>
<feature type="DNA-binding region" description="HMG box" evidence="2">
    <location>
        <begin position="533"/>
        <end position="605"/>
    </location>
</feature>
<dbReference type="OrthoDB" id="5550281at2759"/>
<dbReference type="InterPro" id="IPR050342">
    <property type="entry name" value="HMGB"/>
</dbReference>
<dbReference type="Pfam" id="PF00505">
    <property type="entry name" value="HMG_box"/>
    <property type="match status" value="1"/>
</dbReference>
<reference evidence="5 6" key="1">
    <citation type="journal article" date="2019" name="Nat. Ecol. Evol.">
        <title>Megaphylogeny resolves global patterns of mushroom evolution.</title>
        <authorList>
            <person name="Varga T."/>
            <person name="Krizsan K."/>
            <person name="Foldi C."/>
            <person name="Dima B."/>
            <person name="Sanchez-Garcia M."/>
            <person name="Sanchez-Ramirez S."/>
            <person name="Szollosi G.J."/>
            <person name="Szarkandi J.G."/>
            <person name="Papp V."/>
            <person name="Albert L."/>
            <person name="Andreopoulos W."/>
            <person name="Angelini C."/>
            <person name="Antonin V."/>
            <person name="Barry K.W."/>
            <person name="Bougher N.L."/>
            <person name="Buchanan P."/>
            <person name="Buyck B."/>
            <person name="Bense V."/>
            <person name="Catcheside P."/>
            <person name="Chovatia M."/>
            <person name="Cooper J."/>
            <person name="Damon W."/>
            <person name="Desjardin D."/>
            <person name="Finy P."/>
            <person name="Geml J."/>
            <person name="Haridas S."/>
            <person name="Hughes K."/>
            <person name="Justo A."/>
            <person name="Karasinski D."/>
            <person name="Kautmanova I."/>
            <person name="Kiss B."/>
            <person name="Kocsube S."/>
            <person name="Kotiranta H."/>
            <person name="LaButti K.M."/>
            <person name="Lechner B.E."/>
            <person name="Liimatainen K."/>
            <person name="Lipzen A."/>
            <person name="Lukacs Z."/>
            <person name="Mihaltcheva S."/>
            <person name="Morgado L.N."/>
            <person name="Niskanen T."/>
            <person name="Noordeloos M.E."/>
            <person name="Ohm R.A."/>
            <person name="Ortiz-Santana B."/>
            <person name="Ovrebo C."/>
            <person name="Racz N."/>
            <person name="Riley R."/>
            <person name="Savchenko A."/>
            <person name="Shiryaev A."/>
            <person name="Soop K."/>
            <person name="Spirin V."/>
            <person name="Szebenyi C."/>
            <person name="Tomsovsky M."/>
            <person name="Tulloss R.E."/>
            <person name="Uehling J."/>
            <person name="Grigoriev I.V."/>
            <person name="Vagvolgyi C."/>
            <person name="Papp T."/>
            <person name="Martin F.M."/>
            <person name="Miettinen O."/>
            <person name="Hibbett D.S."/>
            <person name="Nagy L.G."/>
        </authorList>
    </citation>
    <scope>NUCLEOTIDE SEQUENCE [LARGE SCALE GENOMIC DNA]</scope>
    <source>
        <strain evidence="5 6">OMC1185</strain>
    </source>
</reference>
<feature type="compositionally biased region" description="Basic and acidic residues" evidence="3">
    <location>
        <begin position="380"/>
        <end position="396"/>
    </location>
</feature>
<gene>
    <name evidence="5" type="ORF">OE88DRAFT_1651991</name>
</gene>